<dbReference type="Gene3D" id="3.40.50.720">
    <property type="entry name" value="NAD(P)-binding Rossmann-like Domain"/>
    <property type="match status" value="1"/>
</dbReference>
<dbReference type="STRING" id="658219.SAMN05216212_1942"/>
<dbReference type="AlphaFoldDB" id="A0A1G9ADK9"/>
<dbReference type="Gene3D" id="3.30.360.10">
    <property type="entry name" value="Dihydrodipicolinate Reductase, domain 2"/>
    <property type="match status" value="1"/>
</dbReference>
<name>A0A1G9ADK9_9GAMM</name>
<gene>
    <name evidence="2" type="ORF">SAMN05216212_1942</name>
</gene>
<sequence>MAGGTRSGSLVRNLSKRVLILGGYGTFGSRIAQLLADRDDIQLIIAGHNRSRAESFASSLPGLAEGLRLERDSVNLPAQLKALHLDLLIHCAGPFQGQDYHVAEACIRSGIPYIDISDDRRFVCDFHRLSAEAERAGVTLVSGASSVPGLSSAVLRELRTEFGGIDAVEIDIAPAHRIARGLATVRAGFESLGREFPILRAGEWRETYTGDQLRKTRLAHPVGTRWVCNFDVPDLELWPRALPDLRHARFGTGVEPRTLQLGLAACARLARHNLPATQPWLARLGHRLAARWPGGSAHGGMQIHIGGRDRDGRPLGYRWQVLGLNGDGPWIPAAPAAALARKILDGNYQAPGARACWELLDLREILLEMNRFSIISACERIDTSSGTPLMPALQS</sequence>
<feature type="domain" description="Saccharopine dehydrogenase NADP binding" evidence="1">
    <location>
        <begin position="18"/>
        <end position="141"/>
    </location>
</feature>
<protein>
    <submittedName>
        <fullName evidence="2">Saccharopine dehydrogenase NADP binding domain-containing protein</fullName>
    </submittedName>
</protein>
<dbReference type="Proteomes" id="UP000199305">
    <property type="component" value="Unassembled WGS sequence"/>
</dbReference>
<proteinExistence type="predicted"/>
<dbReference type="SUPFAM" id="SSF51735">
    <property type="entry name" value="NAD(P)-binding Rossmann-fold domains"/>
    <property type="match status" value="1"/>
</dbReference>
<dbReference type="InterPro" id="IPR005097">
    <property type="entry name" value="Sacchrp_dh_NADP-bd"/>
</dbReference>
<dbReference type="EMBL" id="FNFH01000003">
    <property type="protein sequence ID" value="SDK24894.1"/>
    <property type="molecule type" value="Genomic_DNA"/>
</dbReference>
<evidence type="ECO:0000313" key="2">
    <source>
        <dbReference type="EMBL" id="SDK24894.1"/>
    </source>
</evidence>
<dbReference type="InterPro" id="IPR036291">
    <property type="entry name" value="NAD(P)-bd_dom_sf"/>
</dbReference>
<dbReference type="PANTHER" id="PTHR43796:SF2">
    <property type="entry name" value="CARBOXYNORSPERMIDINE SYNTHASE"/>
    <property type="match status" value="1"/>
</dbReference>
<keyword evidence="3" id="KW-1185">Reference proteome</keyword>
<accession>A0A1G9ADK9</accession>
<evidence type="ECO:0000259" key="1">
    <source>
        <dbReference type="Pfam" id="PF03435"/>
    </source>
</evidence>
<evidence type="ECO:0000313" key="3">
    <source>
        <dbReference type="Proteomes" id="UP000199305"/>
    </source>
</evidence>
<reference evidence="3" key="1">
    <citation type="submission" date="2016-10" db="EMBL/GenBank/DDBJ databases">
        <authorList>
            <person name="Varghese N."/>
            <person name="Submissions S."/>
        </authorList>
    </citation>
    <scope>NUCLEOTIDE SEQUENCE [LARGE SCALE GENOMIC DNA]</scope>
    <source>
        <strain evidence="3">CGMCC 1.10658</strain>
    </source>
</reference>
<organism evidence="2 3">
    <name type="scientific">Microbulbifer yueqingensis</name>
    <dbReference type="NCBI Taxonomy" id="658219"/>
    <lineage>
        <taxon>Bacteria</taxon>
        <taxon>Pseudomonadati</taxon>
        <taxon>Pseudomonadota</taxon>
        <taxon>Gammaproteobacteria</taxon>
        <taxon>Cellvibrionales</taxon>
        <taxon>Microbulbiferaceae</taxon>
        <taxon>Microbulbifer</taxon>
    </lineage>
</organism>
<dbReference type="Pfam" id="PF03435">
    <property type="entry name" value="Sacchrp_dh_NADP"/>
    <property type="match status" value="1"/>
</dbReference>
<dbReference type="PANTHER" id="PTHR43796">
    <property type="entry name" value="CARBOXYNORSPERMIDINE SYNTHASE"/>
    <property type="match status" value="1"/>
</dbReference>